<dbReference type="GO" id="GO:0016020">
    <property type="term" value="C:membrane"/>
    <property type="evidence" value="ECO:0007669"/>
    <property type="project" value="UniProtKB-SubCell"/>
</dbReference>
<feature type="transmembrane region" description="Helical" evidence="7">
    <location>
        <begin position="227"/>
        <end position="246"/>
    </location>
</feature>
<feature type="transmembrane region" description="Helical" evidence="7">
    <location>
        <begin position="64"/>
        <end position="85"/>
    </location>
</feature>
<accession>A0A9D1CWE3</accession>
<evidence type="ECO:0000256" key="1">
    <source>
        <dbReference type="ARBA" id="ARBA00004141"/>
    </source>
</evidence>
<name>A0A9D1CWE3_9FIRM</name>
<keyword evidence="3" id="KW-1003">Cell membrane</keyword>
<evidence type="ECO:0000256" key="7">
    <source>
        <dbReference type="SAM" id="Phobius"/>
    </source>
</evidence>
<evidence type="ECO:0000256" key="3">
    <source>
        <dbReference type="ARBA" id="ARBA00022475"/>
    </source>
</evidence>
<dbReference type="GO" id="GO:0055085">
    <property type="term" value="P:transmembrane transport"/>
    <property type="evidence" value="ECO:0007669"/>
    <property type="project" value="InterPro"/>
</dbReference>
<feature type="transmembrane region" description="Helical" evidence="7">
    <location>
        <begin position="285"/>
        <end position="304"/>
    </location>
</feature>
<feature type="transmembrane region" description="Helical" evidence="7">
    <location>
        <begin position="160"/>
        <end position="178"/>
    </location>
</feature>
<dbReference type="InterPro" id="IPR004776">
    <property type="entry name" value="Mem_transp_PIN-like"/>
</dbReference>
<evidence type="ECO:0000313" key="9">
    <source>
        <dbReference type="Proteomes" id="UP000824260"/>
    </source>
</evidence>
<keyword evidence="4 7" id="KW-0812">Transmembrane</keyword>
<comment type="caution">
    <text evidence="8">The sequence shown here is derived from an EMBL/GenBank/DDBJ whole genome shotgun (WGS) entry which is preliminary data.</text>
</comment>
<keyword evidence="2" id="KW-0813">Transport</keyword>
<dbReference type="PANTHER" id="PTHR36838">
    <property type="entry name" value="AUXIN EFFLUX CARRIER FAMILY PROTEIN"/>
    <property type="match status" value="1"/>
</dbReference>
<sequence length="305" mass="32664">MDNAERIAEIVLPVLVSLLLGWVSRLRGILSRAQIDGLKTFVVTFSLPAVLFMAFAEIAYGLDVLLTCLAVFAACTAMLFIGKLFRRENPLLPFLVTGFEAGMMGYSLYTLLFGAENLNVMAVAALGGDVFVFTLYMAMLKRRDGIPGAQIARETLLSPIFLAILAGVLLGATGLWSAMQGNFLGAAVGAVADFLSGPTACAILFVVGYNIEFSRASLRGAVRAAGIRLVLCAAFCVLCVLLLTWTVGMTELLRWALILLFSLPGPYVLPVFARSEADTRYASSCLSLYTLLSVAMFCVIAVLAV</sequence>
<evidence type="ECO:0000256" key="4">
    <source>
        <dbReference type="ARBA" id="ARBA00022692"/>
    </source>
</evidence>
<dbReference type="AlphaFoldDB" id="A0A9D1CWE3"/>
<comment type="subcellular location">
    <subcellularLocation>
        <location evidence="1">Membrane</location>
        <topology evidence="1">Multi-pass membrane protein</topology>
    </subcellularLocation>
</comment>
<reference evidence="8" key="2">
    <citation type="journal article" date="2021" name="PeerJ">
        <title>Extensive microbial diversity within the chicken gut microbiome revealed by metagenomics and culture.</title>
        <authorList>
            <person name="Gilroy R."/>
            <person name="Ravi A."/>
            <person name="Getino M."/>
            <person name="Pursley I."/>
            <person name="Horton D.L."/>
            <person name="Alikhan N.F."/>
            <person name="Baker D."/>
            <person name="Gharbi K."/>
            <person name="Hall N."/>
            <person name="Watson M."/>
            <person name="Adriaenssens E.M."/>
            <person name="Foster-Nyarko E."/>
            <person name="Jarju S."/>
            <person name="Secka A."/>
            <person name="Antonio M."/>
            <person name="Oren A."/>
            <person name="Chaudhuri R.R."/>
            <person name="La Ragione R."/>
            <person name="Hildebrand F."/>
            <person name="Pallen M.J."/>
        </authorList>
    </citation>
    <scope>NUCLEOTIDE SEQUENCE</scope>
    <source>
        <strain evidence="8">ChiSjej6B24-2974</strain>
    </source>
</reference>
<dbReference type="Proteomes" id="UP000824260">
    <property type="component" value="Unassembled WGS sequence"/>
</dbReference>
<feature type="transmembrane region" description="Helical" evidence="7">
    <location>
        <begin position="92"/>
        <end position="112"/>
    </location>
</feature>
<evidence type="ECO:0000256" key="2">
    <source>
        <dbReference type="ARBA" id="ARBA00022448"/>
    </source>
</evidence>
<feature type="transmembrane region" description="Helical" evidence="7">
    <location>
        <begin position="252"/>
        <end position="273"/>
    </location>
</feature>
<evidence type="ECO:0000256" key="5">
    <source>
        <dbReference type="ARBA" id="ARBA00022989"/>
    </source>
</evidence>
<dbReference type="EMBL" id="DVFZ01000035">
    <property type="protein sequence ID" value="HIQ82174.1"/>
    <property type="molecule type" value="Genomic_DNA"/>
</dbReference>
<keyword evidence="6 7" id="KW-0472">Membrane</keyword>
<reference evidence="8" key="1">
    <citation type="submission" date="2020-10" db="EMBL/GenBank/DDBJ databases">
        <authorList>
            <person name="Gilroy R."/>
        </authorList>
    </citation>
    <scope>NUCLEOTIDE SEQUENCE</scope>
    <source>
        <strain evidence="8">ChiSjej6B24-2974</strain>
    </source>
</reference>
<feature type="transmembrane region" description="Helical" evidence="7">
    <location>
        <begin position="184"/>
        <end position="207"/>
    </location>
</feature>
<dbReference type="PANTHER" id="PTHR36838:SF3">
    <property type="entry name" value="TRANSPORTER AUXIN EFFLUX CARRIER EC FAMILY"/>
    <property type="match status" value="1"/>
</dbReference>
<feature type="transmembrane region" description="Helical" evidence="7">
    <location>
        <begin position="6"/>
        <end position="26"/>
    </location>
</feature>
<feature type="transmembrane region" description="Helical" evidence="7">
    <location>
        <begin position="38"/>
        <end position="58"/>
    </location>
</feature>
<gene>
    <name evidence="8" type="ORF">IAA52_03645</name>
</gene>
<evidence type="ECO:0000256" key="6">
    <source>
        <dbReference type="ARBA" id="ARBA00023136"/>
    </source>
</evidence>
<dbReference type="Pfam" id="PF03547">
    <property type="entry name" value="Mem_trans"/>
    <property type="match status" value="1"/>
</dbReference>
<protein>
    <submittedName>
        <fullName evidence="8">AEC family transporter</fullName>
    </submittedName>
</protein>
<proteinExistence type="predicted"/>
<evidence type="ECO:0000313" key="8">
    <source>
        <dbReference type="EMBL" id="HIQ82174.1"/>
    </source>
</evidence>
<organism evidence="8 9">
    <name type="scientific">Candidatus Pullichristensenella stercorigallinarum</name>
    <dbReference type="NCBI Taxonomy" id="2840909"/>
    <lineage>
        <taxon>Bacteria</taxon>
        <taxon>Bacillati</taxon>
        <taxon>Bacillota</taxon>
        <taxon>Clostridia</taxon>
        <taxon>Candidatus Pullichristensenella</taxon>
    </lineage>
</organism>
<feature type="transmembrane region" description="Helical" evidence="7">
    <location>
        <begin position="118"/>
        <end position="139"/>
    </location>
</feature>
<keyword evidence="5 7" id="KW-1133">Transmembrane helix</keyword>